<evidence type="ECO:0000313" key="1">
    <source>
        <dbReference type="EMBL" id="NYJ35709.1"/>
    </source>
</evidence>
<proteinExistence type="predicted"/>
<organism evidence="1 2">
    <name type="scientific">Nocardiopsis aegyptia</name>
    <dbReference type="NCBI Taxonomy" id="220378"/>
    <lineage>
        <taxon>Bacteria</taxon>
        <taxon>Bacillati</taxon>
        <taxon>Actinomycetota</taxon>
        <taxon>Actinomycetes</taxon>
        <taxon>Streptosporangiales</taxon>
        <taxon>Nocardiopsidaceae</taxon>
        <taxon>Nocardiopsis</taxon>
    </lineage>
</organism>
<accession>A0A7Z0EPI7</accession>
<dbReference type="RefSeq" id="WP_179825045.1">
    <property type="nucleotide sequence ID" value="NZ_JACCFS010000001.1"/>
</dbReference>
<dbReference type="EMBL" id="JACCFS010000001">
    <property type="protein sequence ID" value="NYJ35709.1"/>
    <property type="molecule type" value="Genomic_DNA"/>
</dbReference>
<sequence>MARGRDRRGVRRPAWAEHLEATGAEIDGPLERIEEEWTRTGGLTALVVGLTGATARPVSGPAAQDPERLARRVYAESPSSADVRITKVRHVRHAWYDDLFRGLVERNAAWRRPAGPGTGREDPAASLRRAVDDLALEVELGFGEVRRAYRITGSAGRRCEYDFAWVDHLLLTDGWAAVLHVGELD</sequence>
<gene>
    <name evidence="1" type="ORF">HNR10_003590</name>
</gene>
<keyword evidence="2" id="KW-1185">Reference proteome</keyword>
<reference evidence="1 2" key="1">
    <citation type="submission" date="2020-07" db="EMBL/GenBank/DDBJ databases">
        <title>Sequencing the genomes of 1000 actinobacteria strains.</title>
        <authorList>
            <person name="Klenk H.-P."/>
        </authorList>
    </citation>
    <scope>NUCLEOTIDE SEQUENCE [LARGE SCALE GENOMIC DNA]</scope>
    <source>
        <strain evidence="1 2">DSM 44442</strain>
    </source>
</reference>
<name>A0A7Z0EPI7_9ACTN</name>
<protein>
    <submittedName>
        <fullName evidence="1">Uncharacterized protein</fullName>
    </submittedName>
</protein>
<dbReference type="AlphaFoldDB" id="A0A7Z0EPI7"/>
<evidence type="ECO:0000313" key="2">
    <source>
        <dbReference type="Proteomes" id="UP000572051"/>
    </source>
</evidence>
<comment type="caution">
    <text evidence="1">The sequence shown here is derived from an EMBL/GenBank/DDBJ whole genome shotgun (WGS) entry which is preliminary data.</text>
</comment>
<dbReference type="Proteomes" id="UP000572051">
    <property type="component" value="Unassembled WGS sequence"/>
</dbReference>